<evidence type="ECO:0000313" key="3">
    <source>
        <dbReference type="EMBL" id="BCL61390.1"/>
    </source>
</evidence>
<feature type="compositionally biased region" description="Basic and acidic residues" evidence="1">
    <location>
        <begin position="65"/>
        <end position="95"/>
    </location>
</feature>
<evidence type="ECO:0000256" key="1">
    <source>
        <dbReference type="SAM" id="MobiDB-lite"/>
    </source>
</evidence>
<dbReference type="Proteomes" id="UP000826725">
    <property type="component" value="Chromosome"/>
</dbReference>
<evidence type="ECO:0000313" key="4">
    <source>
        <dbReference type="Proteomes" id="UP000826725"/>
    </source>
</evidence>
<accession>A0A8D5FIJ8</accession>
<feature type="region of interest" description="Disordered" evidence="1">
    <location>
        <begin position="59"/>
        <end position="100"/>
    </location>
</feature>
<keyword evidence="2" id="KW-0732">Signal</keyword>
<feature type="signal peptide" evidence="2">
    <location>
        <begin position="1"/>
        <end position="21"/>
    </location>
</feature>
<evidence type="ECO:0000256" key="2">
    <source>
        <dbReference type="SAM" id="SignalP"/>
    </source>
</evidence>
<proteinExistence type="predicted"/>
<dbReference type="RefSeq" id="WP_228853847.1">
    <property type="nucleotide sequence ID" value="NZ_AP024086.1"/>
</dbReference>
<sequence>MKKTLLLTAIAAVLTAQTTYANEMIVKLKSGNTVVIEYTGAIERVGLEGGSDAILGMTMHTGTRQKPELQRQKSADRPTPEEQKTEEAGDEEKSSLKFSWARPIDDENLKRIQTKK</sequence>
<keyword evidence="4" id="KW-1185">Reference proteome</keyword>
<reference evidence="3" key="1">
    <citation type="submission" date="2020-09" db="EMBL/GenBank/DDBJ databases">
        <title>Desulfogranum mesoprofundum gen. nov., sp. nov., a novel mesophilic, sulfate-reducing chemolithoautotroph isolated from a deep-sea hydrothermal vent chimney in the Suiyo Seamount.</title>
        <authorList>
            <person name="Hashimoto Y."/>
            <person name="Nakagawa S."/>
        </authorList>
    </citation>
    <scope>NUCLEOTIDE SEQUENCE</scope>
    <source>
        <strain evidence="3">KT2</strain>
    </source>
</reference>
<organism evidence="3 4">
    <name type="scientific">Desulfomarina profundi</name>
    <dbReference type="NCBI Taxonomy" id="2772557"/>
    <lineage>
        <taxon>Bacteria</taxon>
        <taxon>Pseudomonadati</taxon>
        <taxon>Thermodesulfobacteriota</taxon>
        <taxon>Desulfobulbia</taxon>
        <taxon>Desulfobulbales</taxon>
        <taxon>Desulfobulbaceae</taxon>
        <taxon>Desulfomarina</taxon>
    </lineage>
</organism>
<protein>
    <recommendedName>
        <fullName evidence="5">Peptidylprolyl isomerase</fullName>
    </recommendedName>
</protein>
<feature type="chain" id="PRO_5034105657" description="Peptidylprolyl isomerase" evidence="2">
    <location>
        <begin position="22"/>
        <end position="116"/>
    </location>
</feature>
<dbReference type="KEGG" id="dbk:DGMP_20830"/>
<name>A0A8D5FIJ8_9BACT</name>
<dbReference type="AlphaFoldDB" id="A0A8D5FIJ8"/>
<gene>
    <name evidence="3" type="ORF">DGMP_20830</name>
</gene>
<dbReference type="EMBL" id="AP024086">
    <property type="protein sequence ID" value="BCL61390.1"/>
    <property type="molecule type" value="Genomic_DNA"/>
</dbReference>
<evidence type="ECO:0008006" key="5">
    <source>
        <dbReference type="Google" id="ProtNLM"/>
    </source>
</evidence>